<comment type="caution">
    <text evidence="2">The sequence shown here is derived from an EMBL/GenBank/DDBJ whole genome shotgun (WGS) entry which is preliminary data.</text>
</comment>
<keyword evidence="1" id="KW-0812">Transmembrane</keyword>
<feature type="transmembrane region" description="Helical" evidence="1">
    <location>
        <begin position="206"/>
        <end position="222"/>
    </location>
</feature>
<feature type="transmembrane region" description="Helical" evidence="1">
    <location>
        <begin position="334"/>
        <end position="354"/>
    </location>
</feature>
<feature type="transmembrane region" description="Helical" evidence="1">
    <location>
        <begin position="271"/>
        <end position="288"/>
    </location>
</feature>
<feature type="transmembrane region" description="Helical" evidence="1">
    <location>
        <begin position="366"/>
        <end position="389"/>
    </location>
</feature>
<keyword evidence="3" id="KW-1185">Reference proteome</keyword>
<dbReference type="RefSeq" id="XP_069228542.1">
    <property type="nucleotide sequence ID" value="XM_069374284.1"/>
</dbReference>
<sequence length="399" mass="44472">MATSLEGRQVVLQGCSCSDGLDSLCLFEADPDIAGIGILLSFIITACTTHLMVLYTYFFALQSDKRAPLGKLDRTITTEVRRACTWLFTPIARLITNDGKLHRMWQVLVQGDSLFPILVILTDQQIITGLAIITVGYAKTGTMTEYHFALVSNLATLTVVVHDSVANVLRHRTTHHSVNMQAYKAIAVICFMMMALVAQIPSGHQYWLVSYGLPVQCIWNSINGNIRSNTPQSAVMGTSLFLYTWAIIVTVDDYFPKLSSWAFDNAFVRAANIYFLKAILLPRTAYFASARKRALAKTELATILWSIFEWSCFLMAAVIFTLCEVLNSEVLDLQRIWLLLITSIQTIFVLRDYAGRNGRVGNEDGWGFGQAVPIFLLLIPLSTILEAIYGTPVEVEEMA</sequence>
<protein>
    <submittedName>
        <fullName evidence="2">Uncharacterized protein</fullName>
    </submittedName>
</protein>
<proteinExistence type="predicted"/>
<feature type="transmembrane region" description="Helical" evidence="1">
    <location>
        <begin position="150"/>
        <end position="169"/>
    </location>
</feature>
<feature type="transmembrane region" description="Helical" evidence="1">
    <location>
        <begin position="113"/>
        <end position="138"/>
    </location>
</feature>
<dbReference type="AlphaFoldDB" id="A0AB34KMQ8"/>
<dbReference type="GeneID" id="96007122"/>
<keyword evidence="1" id="KW-0472">Membrane</keyword>
<accession>A0AB34KMQ8</accession>
<evidence type="ECO:0000313" key="2">
    <source>
        <dbReference type="EMBL" id="KAL1585436.1"/>
    </source>
</evidence>
<dbReference type="EMBL" id="JAAQHG020000019">
    <property type="protein sequence ID" value="KAL1585436.1"/>
    <property type="molecule type" value="Genomic_DNA"/>
</dbReference>
<dbReference type="Proteomes" id="UP000803884">
    <property type="component" value="Unassembled WGS sequence"/>
</dbReference>
<feature type="transmembrane region" description="Helical" evidence="1">
    <location>
        <begin position="300"/>
        <end position="322"/>
    </location>
</feature>
<organism evidence="2 3">
    <name type="scientific">Cladosporium halotolerans</name>
    <dbReference type="NCBI Taxonomy" id="1052096"/>
    <lineage>
        <taxon>Eukaryota</taxon>
        <taxon>Fungi</taxon>
        <taxon>Dikarya</taxon>
        <taxon>Ascomycota</taxon>
        <taxon>Pezizomycotina</taxon>
        <taxon>Dothideomycetes</taxon>
        <taxon>Dothideomycetidae</taxon>
        <taxon>Cladosporiales</taxon>
        <taxon>Cladosporiaceae</taxon>
        <taxon>Cladosporium</taxon>
    </lineage>
</organism>
<keyword evidence="1" id="KW-1133">Transmembrane helix</keyword>
<name>A0AB34KMQ8_9PEZI</name>
<feature type="transmembrane region" description="Helical" evidence="1">
    <location>
        <begin position="33"/>
        <end position="61"/>
    </location>
</feature>
<reference evidence="2 3" key="1">
    <citation type="journal article" date="2020" name="Microbiol. Resour. Announc.">
        <title>Draft Genome Sequence of a Cladosporium Species Isolated from the Mesophotic Ascidian Didemnum maculosum.</title>
        <authorList>
            <person name="Gioti A."/>
            <person name="Siaperas R."/>
            <person name="Nikolaivits E."/>
            <person name="Le Goff G."/>
            <person name="Ouazzani J."/>
            <person name="Kotoulas G."/>
            <person name="Topakas E."/>
        </authorList>
    </citation>
    <scope>NUCLEOTIDE SEQUENCE [LARGE SCALE GENOMIC DNA]</scope>
    <source>
        <strain evidence="2 3">TM138-S3</strain>
    </source>
</reference>
<evidence type="ECO:0000256" key="1">
    <source>
        <dbReference type="SAM" id="Phobius"/>
    </source>
</evidence>
<gene>
    <name evidence="2" type="ORF">WHR41_05679</name>
</gene>
<feature type="transmembrane region" description="Helical" evidence="1">
    <location>
        <begin position="234"/>
        <end position="251"/>
    </location>
</feature>
<dbReference type="PANTHER" id="PTHR37577">
    <property type="entry name" value="INTEGRAL MEMBRANE PROTEIN"/>
    <property type="match status" value="1"/>
</dbReference>
<feature type="transmembrane region" description="Helical" evidence="1">
    <location>
        <begin position="181"/>
        <end position="200"/>
    </location>
</feature>
<evidence type="ECO:0000313" key="3">
    <source>
        <dbReference type="Proteomes" id="UP000803884"/>
    </source>
</evidence>
<dbReference type="PANTHER" id="PTHR37577:SF1">
    <property type="entry name" value="INTEGRAL MEMBRANE PROTEIN"/>
    <property type="match status" value="1"/>
</dbReference>
<dbReference type="InterPro" id="IPR053018">
    <property type="entry name" value="Elsinochrome_Biosynth-Asso"/>
</dbReference>